<feature type="domain" description="Toprim" evidence="15">
    <location>
        <begin position="256"/>
        <end position="337"/>
    </location>
</feature>
<dbReference type="InterPro" id="IPR036977">
    <property type="entry name" value="DNA_primase_Znf_CHC2"/>
</dbReference>
<evidence type="ECO:0000256" key="9">
    <source>
        <dbReference type="ARBA" id="ARBA00022842"/>
    </source>
</evidence>
<keyword evidence="5 12" id="KW-0235">DNA replication</keyword>
<comment type="function">
    <text evidence="12 13">RNA polymerase that catalyzes the synthesis of short RNA molecules used as primers for DNA polymerase during DNA replication.</text>
</comment>
<dbReference type="InterPro" id="IPR019475">
    <property type="entry name" value="DNA_primase_DnaB-bd"/>
</dbReference>
<accession>A0A926ELR3</accession>
<organism evidence="16 17">
    <name type="scientific">Zhenhengia yiwuensis</name>
    <dbReference type="NCBI Taxonomy" id="2763666"/>
    <lineage>
        <taxon>Bacteria</taxon>
        <taxon>Bacillati</taxon>
        <taxon>Bacillota</taxon>
        <taxon>Clostridia</taxon>
        <taxon>Lachnospirales</taxon>
        <taxon>Lachnospiraceae</taxon>
        <taxon>Zhenhengia</taxon>
    </lineage>
</organism>
<evidence type="ECO:0000256" key="11">
    <source>
        <dbReference type="ARBA" id="ARBA00023163"/>
    </source>
</evidence>
<evidence type="ECO:0000256" key="12">
    <source>
        <dbReference type="HAMAP-Rule" id="MF_00974"/>
    </source>
</evidence>
<keyword evidence="17" id="KW-1185">Reference proteome</keyword>
<evidence type="ECO:0000256" key="8">
    <source>
        <dbReference type="ARBA" id="ARBA00022833"/>
    </source>
</evidence>
<dbReference type="PROSITE" id="PS50880">
    <property type="entry name" value="TOPRIM"/>
    <property type="match status" value="1"/>
</dbReference>
<dbReference type="RefSeq" id="WP_249333206.1">
    <property type="nucleotide sequence ID" value="NZ_JACRSY010000020.1"/>
</dbReference>
<dbReference type="EMBL" id="JACRSY010000020">
    <property type="protein sequence ID" value="MBC8580412.1"/>
    <property type="molecule type" value="Genomic_DNA"/>
</dbReference>
<keyword evidence="2 12" id="KW-0639">Primosome</keyword>
<dbReference type="CDD" id="cd03364">
    <property type="entry name" value="TOPRIM_DnaG_primases"/>
    <property type="match status" value="1"/>
</dbReference>
<keyword evidence="3 12" id="KW-0808">Transferase</keyword>
<gene>
    <name evidence="12" type="primary">dnaG</name>
    <name evidence="16" type="ORF">H8718_12825</name>
</gene>
<comment type="subunit">
    <text evidence="12">Monomer. Interacts with DnaB.</text>
</comment>
<dbReference type="InterPro" id="IPR037068">
    <property type="entry name" value="DNA_primase_core_N_sf"/>
</dbReference>
<evidence type="ECO:0000256" key="5">
    <source>
        <dbReference type="ARBA" id="ARBA00022705"/>
    </source>
</evidence>
<proteinExistence type="inferred from homology"/>
<dbReference type="FunFam" id="3.90.580.10:FF:000001">
    <property type="entry name" value="DNA primase"/>
    <property type="match status" value="1"/>
</dbReference>
<evidence type="ECO:0000256" key="6">
    <source>
        <dbReference type="ARBA" id="ARBA00022723"/>
    </source>
</evidence>
<dbReference type="Gene3D" id="3.40.1360.10">
    <property type="match status" value="1"/>
</dbReference>
<dbReference type="PIRSF" id="PIRSF002811">
    <property type="entry name" value="DnaG"/>
    <property type="match status" value="1"/>
</dbReference>
<evidence type="ECO:0000259" key="15">
    <source>
        <dbReference type="PROSITE" id="PS50880"/>
    </source>
</evidence>
<dbReference type="GO" id="GO:0005737">
    <property type="term" value="C:cytoplasm"/>
    <property type="evidence" value="ECO:0007669"/>
    <property type="project" value="TreeGrafter"/>
</dbReference>
<dbReference type="Pfam" id="PF08275">
    <property type="entry name" value="DNAG_N"/>
    <property type="match status" value="1"/>
</dbReference>
<dbReference type="Pfam" id="PF01807">
    <property type="entry name" value="Zn_ribbon_DnaG"/>
    <property type="match status" value="1"/>
</dbReference>
<dbReference type="NCBIfam" id="TIGR01391">
    <property type="entry name" value="dnaG"/>
    <property type="match status" value="1"/>
</dbReference>
<dbReference type="EC" id="2.7.7.101" evidence="12"/>
<keyword evidence="4 12" id="KW-0548">Nucleotidyltransferase</keyword>
<dbReference type="InterPro" id="IPR034151">
    <property type="entry name" value="TOPRIM_DnaG_bac"/>
</dbReference>
<evidence type="ECO:0000256" key="14">
    <source>
        <dbReference type="PIRSR" id="PIRSR002811-1"/>
    </source>
</evidence>
<dbReference type="InterPro" id="IPR006171">
    <property type="entry name" value="TOPRIM_dom"/>
</dbReference>
<dbReference type="InterPro" id="IPR013264">
    <property type="entry name" value="DNAG_N"/>
</dbReference>
<keyword evidence="10 12" id="KW-0238">DNA-binding</keyword>
<dbReference type="FunFam" id="3.40.1360.10:FF:000002">
    <property type="entry name" value="DNA primase"/>
    <property type="match status" value="1"/>
</dbReference>
<keyword evidence="1 12" id="KW-0240">DNA-directed RNA polymerase</keyword>
<name>A0A926ELR3_9FIRM</name>
<comment type="domain">
    <text evidence="12">Contains an N-terminal zinc-binding domain, a central core domain that contains the primase activity, and a C-terminal DnaB-binding domain.</text>
</comment>
<dbReference type="SMART" id="SM00493">
    <property type="entry name" value="TOPRIM"/>
    <property type="match status" value="1"/>
</dbReference>
<dbReference type="GO" id="GO:0003677">
    <property type="term" value="F:DNA binding"/>
    <property type="evidence" value="ECO:0007669"/>
    <property type="project" value="UniProtKB-KW"/>
</dbReference>
<dbReference type="Proteomes" id="UP000655830">
    <property type="component" value="Unassembled WGS sequence"/>
</dbReference>
<dbReference type="Pfam" id="PF13155">
    <property type="entry name" value="Toprim_2"/>
    <property type="match status" value="1"/>
</dbReference>
<dbReference type="Pfam" id="PF10410">
    <property type="entry name" value="DnaB_bind"/>
    <property type="match status" value="1"/>
</dbReference>
<evidence type="ECO:0000256" key="4">
    <source>
        <dbReference type="ARBA" id="ARBA00022695"/>
    </source>
</evidence>
<keyword evidence="9" id="KW-0460">Magnesium</keyword>
<dbReference type="GO" id="GO:1990077">
    <property type="term" value="C:primosome complex"/>
    <property type="evidence" value="ECO:0007669"/>
    <property type="project" value="UniProtKB-KW"/>
</dbReference>
<comment type="catalytic activity">
    <reaction evidence="12">
        <text>ssDNA + n NTP = ssDNA/pppN(pN)n-1 hybrid + (n-1) diphosphate.</text>
        <dbReference type="EC" id="2.7.7.101"/>
    </reaction>
</comment>
<comment type="caution">
    <text evidence="16">The sequence shown here is derived from an EMBL/GenBank/DDBJ whole genome shotgun (WGS) entry which is preliminary data.</text>
</comment>
<dbReference type="InterPro" id="IPR006295">
    <property type="entry name" value="DNA_primase_DnaG"/>
</dbReference>
<dbReference type="GO" id="GO:0000428">
    <property type="term" value="C:DNA-directed RNA polymerase complex"/>
    <property type="evidence" value="ECO:0007669"/>
    <property type="project" value="UniProtKB-KW"/>
</dbReference>
<dbReference type="GO" id="GO:0008270">
    <property type="term" value="F:zinc ion binding"/>
    <property type="evidence" value="ECO:0007669"/>
    <property type="project" value="UniProtKB-UniRule"/>
</dbReference>
<evidence type="ECO:0000256" key="7">
    <source>
        <dbReference type="ARBA" id="ARBA00022771"/>
    </source>
</evidence>
<reference evidence="16" key="1">
    <citation type="submission" date="2020-08" db="EMBL/GenBank/DDBJ databases">
        <title>Genome public.</title>
        <authorList>
            <person name="Liu C."/>
            <person name="Sun Q."/>
        </authorList>
    </citation>
    <scope>NUCLEOTIDE SEQUENCE</scope>
    <source>
        <strain evidence="16">NSJ-12</strain>
    </source>
</reference>
<keyword evidence="7 12" id="KW-0863">Zinc-finger</keyword>
<dbReference type="InterPro" id="IPR050219">
    <property type="entry name" value="DnaG_primase"/>
</dbReference>
<evidence type="ECO:0000256" key="1">
    <source>
        <dbReference type="ARBA" id="ARBA00022478"/>
    </source>
</evidence>
<dbReference type="SUPFAM" id="SSF57783">
    <property type="entry name" value="Zinc beta-ribbon"/>
    <property type="match status" value="1"/>
</dbReference>
<dbReference type="InterPro" id="IPR002694">
    <property type="entry name" value="Znf_CHC2"/>
</dbReference>
<evidence type="ECO:0000256" key="2">
    <source>
        <dbReference type="ARBA" id="ARBA00022515"/>
    </source>
</evidence>
<feature type="zinc finger region" description="CHC2-type" evidence="12 14">
    <location>
        <begin position="38"/>
        <end position="62"/>
    </location>
</feature>
<sequence>MYYSDEIIDEIRQRSDIISIISEYTALTKKGHSHTGLCPFHHEKTPSFSVSEDKQMYYCFGCGAGGNVITFVMQKENMTFPEALQFLAERAHIDLDAAEKMQGQNGGVNKKALHLEIYKKAARFYYYSLQLKENEQALEYFHKRGITSDVIKHFGLGYAPAKYNILYQNMKREGYEDEDLLETGLFLKSKKNGMLFDRFSDRVMFPIFNLNKKVIAFGGRILGEGQPKYLNSPESLLFDKSRTLYGLHIARNEKHPYYILVEGYMDVIAMHVAGFTQTVASLGTAFTDGHAKLLKRYTQQVVILYDNDGAGKKAALRAIPILRSNGINVKVLQLTDAKDPDEFLKKHGADEMKKLLDEAESHIWFRIKEIESTYHLELPDEKVKFLQEVAKLIGSLESSIEQSIYSEEISQKYQINQDALQAEVKKYYQSEAKSIQAVKAPKVQESLGGGTLPMQLEFLCTLYNYPFAYGYIKGYIGTNLFDEGLIQELASAIFESIEKSTPVDIDYFNNRYPEIKDQKIISTVFMKKDERYDENDLIRKMLTETIKRLNMIHIEKTLKMTSDITEVQRLLMRKKALDKLNIEFING</sequence>
<evidence type="ECO:0000256" key="13">
    <source>
        <dbReference type="PIRNR" id="PIRNR002811"/>
    </source>
</evidence>
<protein>
    <recommendedName>
        <fullName evidence="12 13">DNA primase</fullName>
        <ecNumber evidence="12">2.7.7.101</ecNumber>
    </recommendedName>
</protein>
<dbReference type="InterPro" id="IPR030846">
    <property type="entry name" value="DnaG_bac"/>
</dbReference>
<dbReference type="SMART" id="SM00400">
    <property type="entry name" value="ZnF_CHCC"/>
    <property type="match status" value="1"/>
</dbReference>
<evidence type="ECO:0000256" key="3">
    <source>
        <dbReference type="ARBA" id="ARBA00022679"/>
    </source>
</evidence>
<dbReference type="PANTHER" id="PTHR30313">
    <property type="entry name" value="DNA PRIMASE"/>
    <property type="match status" value="1"/>
</dbReference>
<comment type="cofactor">
    <cofactor evidence="12 13 14">
        <name>Zn(2+)</name>
        <dbReference type="ChEBI" id="CHEBI:29105"/>
    </cofactor>
    <text evidence="12 13 14">Binds 1 zinc ion per monomer.</text>
</comment>
<dbReference type="Gene3D" id="3.90.980.10">
    <property type="entry name" value="DNA primase, catalytic core, N-terminal domain"/>
    <property type="match status" value="1"/>
</dbReference>
<evidence type="ECO:0000256" key="10">
    <source>
        <dbReference type="ARBA" id="ARBA00023125"/>
    </source>
</evidence>
<dbReference type="HAMAP" id="MF_00974">
    <property type="entry name" value="DNA_primase_DnaG"/>
    <property type="match status" value="1"/>
</dbReference>
<comment type="similarity">
    <text evidence="12 13">Belongs to the DnaG primase family.</text>
</comment>
<keyword evidence="8 12" id="KW-0862">Zinc</keyword>
<evidence type="ECO:0000313" key="17">
    <source>
        <dbReference type="Proteomes" id="UP000655830"/>
    </source>
</evidence>
<keyword evidence="6 12" id="KW-0479">Metal-binding</keyword>
<dbReference type="GO" id="GO:0003899">
    <property type="term" value="F:DNA-directed RNA polymerase activity"/>
    <property type="evidence" value="ECO:0007669"/>
    <property type="project" value="UniProtKB-UniRule"/>
</dbReference>
<dbReference type="FunFam" id="3.90.980.10:FF:000001">
    <property type="entry name" value="DNA primase"/>
    <property type="match status" value="1"/>
</dbReference>
<dbReference type="AlphaFoldDB" id="A0A926ELR3"/>
<evidence type="ECO:0000313" key="16">
    <source>
        <dbReference type="EMBL" id="MBC8580412.1"/>
    </source>
</evidence>
<dbReference type="PANTHER" id="PTHR30313:SF2">
    <property type="entry name" value="DNA PRIMASE"/>
    <property type="match status" value="1"/>
</dbReference>
<dbReference type="SUPFAM" id="SSF56731">
    <property type="entry name" value="DNA primase core"/>
    <property type="match status" value="1"/>
</dbReference>
<dbReference type="GO" id="GO:0006269">
    <property type="term" value="P:DNA replication, synthesis of primer"/>
    <property type="evidence" value="ECO:0007669"/>
    <property type="project" value="UniProtKB-UniRule"/>
</dbReference>
<keyword evidence="11 12" id="KW-0804">Transcription</keyword>
<dbReference type="Gene3D" id="3.90.580.10">
    <property type="entry name" value="Zinc finger, CHC2-type domain"/>
    <property type="match status" value="1"/>
</dbReference>